<reference evidence="11" key="1">
    <citation type="submission" date="2018-04" db="EMBL/GenBank/DDBJ databases">
        <title>Transcriptome of Schizaphis graminum biotype I.</title>
        <authorList>
            <person name="Scully E.D."/>
            <person name="Geib S.M."/>
            <person name="Palmer N.A."/>
            <person name="Koch K."/>
            <person name="Bradshaw J."/>
            <person name="Heng-Moss T."/>
            <person name="Sarath G."/>
        </authorList>
    </citation>
    <scope>NUCLEOTIDE SEQUENCE</scope>
</reference>
<keyword evidence="8 10" id="KW-0472">Membrane</keyword>
<dbReference type="EMBL" id="GGMR01010840">
    <property type="protein sequence ID" value="MBY23459.1"/>
    <property type="molecule type" value="Transcribed_RNA"/>
</dbReference>
<evidence type="ECO:0000256" key="5">
    <source>
        <dbReference type="ARBA" id="ARBA00022832"/>
    </source>
</evidence>
<evidence type="ECO:0000256" key="10">
    <source>
        <dbReference type="RuleBase" id="RU361115"/>
    </source>
</evidence>
<dbReference type="GO" id="GO:0019367">
    <property type="term" value="P:fatty acid elongation, saturated fatty acid"/>
    <property type="evidence" value="ECO:0007669"/>
    <property type="project" value="TreeGrafter"/>
</dbReference>
<feature type="transmembrane region" description="Helical" evidence="10">
    <location>
        <begin position="82"/>
        <end position="102"/>
    </location>
</feature>
<evidence type="ECO:0000256" key="8">
    <source>
        <dbReference type="ARBA" id="ARBA00023136"/>
    </source>
</evidence>
<dbReference type="GO" id="GO:0005789">
    <property type="term" value="C:endoplasmic reticulum membrane"/>
    <property type="evidence" value="ECO:0007669"/>
    <property type="project" value="TreeGrafter"/>
</dbReference>
<gene>
    <name evidence="11" type="ORF">g.7583</name>
</gene>
<keyword evidence="2 10" id="KW-0444">Lipid biosynthesis</keyword>
<keyword evidence="6 10" id="KW-1133">Transmembrane helix</keyword>
<dbReference type="EC" id="2.3.1.199" evidence="10"/>
<keyword evidence="7 10" id="KW-0443">Lipid metabolism</keyword>
<dbReference type="InterPro" id="IPR002076">
    <property type="entry name" value="ELO_fam"/>
</dbReference>
<dbReference type="GO" id="GO:0030148">
    <property type="term" value="P:sphingolipid biosynthetic process"/>
    <property type="evidence" value="ECO:0007669"/>
    <property type="project" value="TreeGrafter"/>
</dbReference>
<evidence type="ECO:0000256" key="3">
    <source>
        <dbReference type="ARBA" id="ARBA00022679"/>
    </source>
</evidence>
<protein>
    <recommendedName>
        <fullName evidence="10">Elongation of very long chain fatty acids protein</fullName>
        <ecNumber evidence="10">2.3.1.199</ecNumber>
    </recommendedName>
    <alternativeName>
        <fullName evidence="10">Very-long-chain 3-oxoacyl-CoA synthase</fullName>
    </alternativeName>
</protein>
<proteinExistence type="inferred from homology"/>
<organism evidence="11">
    <name type="scientific">Schizaphis graminum</name>
    <name type="common">Green bug aphid</name>
    <dbReference type="NCBI Taxonomy" id="13262"/>
    <lineage>
        <taxon>Eukaryota</taxon>
        <taxon>Metazoa</taxon>
        <taxon>Ecdysozoa</taxon>
        <taxon>Arthropoda</taxon>
        <taxon>Hexapoda</taxon>
        <taxon>Insecta</taxon>
        <taxon>Pterygota</taxon>
        <taxon>Neoptera</taxon>
        <taxon>Paraneoptera</taxon>
        <taxon>Hemiptera</taxon>
        <taxon>Sternorrhyncha</taxon>
        <taxon>Aphidomorpha</taxon>
        <taxon>Aphidoidea</taxon>
        <taxon>Aphididae</taxon>
        <taxon>Aphidini</taxon>
        <taxon>Schizaphis</taxon>
    </lineage>
</organism>
<feature type="transmembrane region" description="Helical" evidence="10">
    <location>
        <begin position="57"/>
        <end position="76"/>
    </location>
</feature>
<keyword evidence="3 10" id="KW-0808">Transferase</keyword>
<feature type="transmembrane region" description="Helical" evidence="10">
    <location>
        <begin position="17"/>
        <end position="37"/>
    </location>
</feature>
<dbReference type="GO" id="GO:0034626">
    <property type="term" value="P:fatty acid elongation, polyunsaturated fatty acid"/>
    <property type="evidence" value="ECO:0007669"/>
    <property type="project" value="TreeGrafter"/>
</dbReference>
<comment type="catalytic activity">
    <reaction evidence="10">
        <text>a very-long-chain acyl-CoA + malonyl-CoA + H(+) = a very-long-chain 3-oxoacyl-CoA + CO2 + CoA</text>
        <dbReference type="Rhea" id="RHEA:32727"/>
        <dbReference type="ChEBI" id="CHEBI:15378"/>
        <dbReference type="ChEBI" id="CHEBI:16526"/>
        <dbReference type="ChEBI" id="CHEBI:57287"/>
        <dbReference type="ChEBI" id="CHEBI:57384"/>
        <dbReference type="ChEBI" id="CHEBI:90725"/>
        <dbReference type="ChEBI" id="CHEBI:90736"/>
        <dbReference type="EC" id="2.3.1.199"/>
    </reaction>
</comment>
<dbReference type="AlphaFoldDB" id="A0A2S2P1Y5"/>
<evidence type="ECO:0000256" key="2">
    <source>
        <dbReference type="ARBA" id="ARBA00022516"/>
    </source>
</evidence>
<comment type="similarity">
    <text evidence="10">Belongs to the ELO family.</text>
</comment>
<evidence type="ECO:0000256" key="9">
    <source>
        <dbReference type="ARBA" id="ARBA00023160"/>
    </source>
</evidence>
<dbReference type="PANTHER" id="PTHR11157">
    <property type="entry name" value="FATTY ACID ACYL TRANSFERASE-RELATED"/>
    <property type="match status" value="1"/>
</dbReference>
<comment type="caution">
    <text evidence="10">Lacks conserved residue(s) required for the propagation of feature annotation.</text>
</comment>
<keyword evidence="9 10" id="KW-0275">Fatty acid biosynthesis</keyword>
<evidence type="ECO:0000313" key="11">
    <source>
        <dbReference type="EMBL" id="MBY23459.1"/>
    </source>
</evidence>
<dbReference type="GO" id="GO:0034625">
    <property type="term" value="P:fatty acid elongation, monounsaturated fatty acid"/>
    <property type="evidence" value="ECO:0007669"/>
    <property type="project" value="TreeGrafter"/>
</dbReference>
<dbReference type="GO" id="GO:0009922">
    <property type="term" value="F:fatty acid elongase activity"/>
    <property type="evidence" value="ECO:0007669"/>
    <property type="project" value="UniProtKB-EC"/>
</dbReference>
<evidence type="ECO:0000256" key="1">
    <source>
        <dbReference type="ARBA" id="ARBA00004141"/>
    </source>
</evidence>
<name>A0A2S2P1Y5_SCHGA</name>
<evidence type="ECO:0000256" key="6">
    <source>
        <dbReference type="ARBA" id="ARBA00022989"/>
    </source>
</evidence>
<evidence type="ECO:0000256" key="4">
    <source>
        <dbReference type="ARBA" id="ARBA00022692"/>
    </source>
</evidence>
<dbReference type="GO" id="GO:0042761">
    <property type="term" value="P:very long-chain fatty acid biosynthetic process"/>
    <property type="evidence" value="ECO:0007669"/>
    <property type="project" value="TreeGrafter"/>
</dbReference>
<evidence type="ECO:0000256" key="7">
    <source>
        <dbReference type="ARBA" id="ARBA00023098"/>
    </source>
</evidence>
<sequence>MVITCFAHLRFIKSENAAIGTIVNSFVHVAMYSYYFLTALGPNVQKHLWWKKYLTRIQIIQFIFGILYCVSLIVFNCTYSKLFIVYILADVLIFLYLFLKFYKKTYKPKSKIQ</sequence>
<keyword evidence="4 10" id="KW-0812">Transmembrane</keyword>
<dbReference type="Pfam" id="PF01151">
    <property type="entry name" value="ELO"/>
    <property type="match status" value="1"/>
</dbReference>
<keyword evidence="5 10" id="KW-0276">Fatty acid metabolism</keyword>
<accession>A0A2S2P1Y5</accession>
<comment type="subcellular location">
    <subcellularLocation>
        <location evidence="1">Membrane</location>
        <topology evidence="1">Multi-pass membrane protein</topology>
    </subcellularLocation>
</comment>